<dbReference type="RefSeq" id="WP_122963466.1">
    <property type="nucleotide sequence ID" value="NZ_BJMH01000009.1"/>
</dbReference>
<keyword evidence="3" id="KW-1185">Reference proteome</keyword>
<dbReference type="Proteomes" id="UP000316882">
    <property type="component" value="Unassembled WGS sequence"/>
</dbReference>
<dbReference type="Gene3D" id="3.60.70.12">
    <property type="entry name" value="L-amino peptidase D-ALA esterase/amidase"/>
    <property type="match status" value="1"/>
</dbReference>
<evidence type="ECO:0000256" key="1">
    <source>
        <dbReference type="ARBA" id="ARBA00007068"/>
    </source>
</evidence>
<protein>
    <submittedName>
        <fullName evidence="2">Peptidase</fullName>
    </submittedName>
</protein>
<dbReference type="PANTHER" id="PTHR36512:SF3">
    <property type="entry name" value="BLR5678 PROTEIN"/>
    <property type="match status" value="1"/>
</dbReference>
<dbReference type="AlphaFoldDB" id="A0A4Y3PE92"/>
<organism evidence="2 3">
    <name type="scientific">Brevibacillus parabrevis</name>
    <dbReference type="NCBI Taxonomy" id="54914"/>
    <lineage>
        <taxon>Bacteria</taxon>
        <taxon>Bacillati</taxon>
        <taxon>Bacillota</taxon>
        <taxon>Bacilli</taxon>
        <taxon>Bacillales</taxon>
        <taxon>Paenibacillaceae</taxon>
        <taxon>Brevibacillus</taxon>
    </lineage>
</organism>
<evidence type="ECO:0000313" key="2">
    <source>
        <dbReference type="EMBL" id="GEB32850.1"/>
    </source>
</evidence>
<dbReference type="PANTHER" id="PTHR36512">
    <property type="entry name" value="D-AMINOPEPTIDASE"/>
    <property type="match status" value="1"/>
</dbReference>
<comment type="similarity">
    <text evidence="1">Belongs to the peptidase S58 family.</text>
</comment>
<dbReference type="STRING" id="54914.AV540_05800"/>
<proteinExistence type="inferred from homology"/>
<reference evidence="2 3" key="1">
    <citation type="submission" date="2019-06" db="EMBL/GenBank/DDBJ databases">
        <title>Whole genome shotgun sequence of Brevibacillus parabrevis NBRC 12334.</title>
        <authorList>
            <person name="Hosoyama A."/>
            <person name="Uohara A."/>
            <person name="Ohji S."/>
            <person name="Ichikawa N."/>
        </authorList>
    </citation>
    <scope>NUCLEOTIDE SEQUENCE [LARGE SCALE GENOMIC DNA]</scope>
    <source>
        <strain evidence="2 3">NBRC 12334</strain>
    </source>
</reference>
<dbReference type="InterPro" id="IPR005321">
    <property type="entry name" value="Peptidase_S58_DmpA"/>
</dbReference>
<name>A0A4Y3PE92_BREPA</name>
<comment type="caution">
    <text evidence="2">The sequence shown here is derived from an EMBL/GenBank/DDBJ whole genome shotgun (WGS) entry which is preliminary data.</text>
</comment>
<evidence type="ECO:0000313" key="3">
    <source>
        <dbReference type="Proteomes" id="UP000316882"/>
    </source>
</evidence>
<sequence>MTGTIVDVPGVKVGHAQNEEALTGCSVILLDKPSVCGVDVRGSAPGTRETDLLDPLNLVSVVHAICLSGGSAYGLDAATGVMQYLEEKGVGLDVGYGVVPIVPAAVLFDLAVGDHRVRPDRHMGYQAAAAATSEAVSEGNVGAGTGASVGKLNGFANAMKSGLGSASLSLPNGLVIGALVAVNAVGHVMEPKTGEILAGPLDEHREIRDSVDMMLQHAFSPIPPGTNTTIAVVASNAKLTKAEAQKVAQMAHDGLARTIRPIHTMYDGDTIFSVATGEMEAAVDVVGALSADVLAAAVVNAVKAAKEAGGLPAYSSFHN</sequence>
<accession>A0A4Y3PE92</accession>
<dbReference type="SUPFAM" id="SSF56266">
    <property type="entry name" value="DmpA/ArgJ-like"/>
    <property type="match status" value="1"/>
</dbReference>
<dbReference type="CDD" id="cd02252">
    <property type="entry name" value="nylC_like"/>
    <property type="match status" value="1"/>
</dbReference>
<gene>
    <name evidence="2" type="ORF">BPA01_24300</name>
</gene>
<dbReference type="EMBL" id="BJMH01000009">
    <property type="protein sequence ID" value="GEB32850.1"/>
    <property type="molecule type" value="Genomic_DNA"/>
</dbReference>
<dbReference type="GO" id="GO:0004177">
    <property type="term" value="F:aminopeptidase activity"/>
    <property type="evidence" value="ECO:0007669"/>
    <property type="project" value="TreeGrafter"/>
</dbReference>
<dbReference type="Pfam" id="PF03576">
    <property type="entry name" value="Peptidase_S58"/>
    <property type="match status" value="1"/>
</dbReference>
<dbReference type="InterPro" id="IPR016117">
    <property type="entry name" value="ArgJ-like_dom_sf"/>
</dbReference>